<dbReference type="AlphaFoldDB" id="A0A370R4F0"/>
<dbReference type="InterPro" id="IPR014718">
    <property type="entry name" value="GH-type_carb-bd"/>
</dbReference>
<keyword evidence="3 4" id="KW-0413">Isomerase</keyword>
<dbReference type="InterPro" id="IPR011013">
    <property type="entry name" value="Gal_mutarotase_sf_dom"/>
</dbReference>
<feature type="active site" evidence="5">
    <location>
        <position position="190"/>
    </location>
</feature>
<comment type="similarity">
    <text evidence="2 4">Belongs to the glucose-6-phosphate 1-epimerase family.</text>
</comment>
<accession>A0A370R4F0</accession>
<dbReference type="PANTHER" id="PTHR11122">
    <property type="entry name" value="APOSPORY-ASSOCIATED PROTEIN C-RELATED"/>
    <property type="match status" value="1"/>
</dbReference>
<dbReference type="InterPro" id="IPR008183">
    <property type="entry name" value="Aldose_1/G6P_1-epimerase"/>
</dbReference>
<evidence type="ECO:0000256" key="4">
    <source>
        <dbReference type="PIRNR" id="PIRNR016020"/>
    </source>
</evidence>
<evidence type="ECO:0000256" key="2">
    <source>
        <dbReference type="ARBA" id="ARBA00005866"/>
    </source>
</evidence>
<dbReference type="CDD" id="cd09020">
    <property type="entry name" value="D-hex-6-P-epi_like"/>
    <property type="match status" value="1"/>
</dbReference>
<sequence>MKGGKLCRPFYCPVFLHKGTNMTQQSTAQTTEKIFSLPVSRQITPYISQRQLDELPTIVVNHPKVRAAITLQGAHLLAWQPSGEKPVLWLSGNTPFKTGVAIRGGVPICWPWFGPAGQPSHGFARNLPWELTAHAEDDNGVILTFTLSQSEQSKKYWPHDFSLIARFKLGVTCELELEAHGEYSFTSALHTYFEIGDISAVSVSGLGAAYIDKVRDGVTATQQGNLTFSERTDRIFTAPEPFSVITDPALGRTIEVHHHNNTDVIAWNPWTELSISMADIPDDGYKTMVCVETGRVSQPLDAAQGSPARLSFTLRTRKLNG</sequence>
<dbReference type="SUPFAM" id="SSF74650">
    <property type="entry name" value="Galactose mutarotase-like"/>
    <property type="match status" value="1"/>
</dbReference>
<dbReference type="EMBL" id="QRAP01000001">
    <property type="protein sequence ID" value="RDK97312.1"/>
    <property type="molecule type" value="Genomic_DNA"/>
</dbReference>
<evidence type="ECO:0000256" key="3">
    <source>
        <dbReference type="ARBA" id="ARBA00023235"/>
    </source>
</evidence>
<evidence type="ECO:0000256" key="5">
    <source>
        <dbReference type="PIRSR" id="PIRSR016020-1"/>
    </source>
</evidence>
<dbReference type="GO" id="GO:0005737">
    <property type="term" value="C:cytoplasm"/>
    <property type="evidence" value="ECO:0007669"/>
    <property type="project" value="TreeGrafter"/>
</dbReference>
<dbReference type="Proteomes" id="UP000254848">
    <property type="component" value="Unassembled WGS sequence"/>
</dbReference>
<gene>
    <name evidence="6" type="ORF">C8D90_101760</name>
</gene>
<reference evidence="6 7" key="1">
    <citation type="submission" date="2018-07" db="EMBL/GenBank/DDBJ databases">
        <title>Genomic Encyclopedia of Type Strains, Phase IV (KMG-IV): sequencing the most valuable type-strain genomes for metagenomic binning, comparative biology and taxonomic classification.</title>
        <authorList>
            <person name="Goeker M."/>
        </authorList>
    </citation>
    <scope>NUCLEOTIDE SEQUENCE [LARGE SCALE GENOMIC DNA]</scope>
    <source>
        <strain evidence="6 7">DSM 103736</strain>
    </source>
</reference>
<dbReference type="InterPro" id="IPR025532">
    <property type="entry name" value="G6P_1-epimerase"/>
</dbReference>
<dbReference type="GO" id="GO:0005975">
    <property type="term" value="P:carbohydrate metabolic process"/>
    <property type="evidence" value="ECO:0007669"/>
    <property type="project" value="InterPro"/>
</dbReference>
<name>A0A370R4F0_9GAMM</name>
<keyword evidence="7" id="KW-1185">Reference proteome</keyword>
<dbReference type="Pfam" id="PF01263">
    <property type="entry name" value="Aldose_epim"/>
    <property type="match status" value="1"/>
</dbReference>
<dbReference type="GO" id="GO:0030246">
    <property type="term" value="F:carbohydrate binding"/>
    <property type="evidence" value="ECO:0007669"/>
    <property type="project" value="UniProtKB-UniRule"/>
</dbReference>
<evidence type="ECO:0000313" key="7">
    <source>
        <dbReference type="Proteomes" id="UP000254848"/>
    </source>
</evidence>
<evidence type="ECO:0000256" key="1">
    <source>
        <dbReference type="ARBA" id="ARBA00001096"/>
    </source>
</evidence>
<dbReference type="Gene3D" id="2.70.98.10">
    <property type="match status" value="1"/>
</dbReference>
<dbReference type="PANTHER" id="PTHR11122:SF13">
    <property type="entry name" value="GLUCOSE-6-PHOSPHATE 1-EPIMERASE"/>
    <property type="match status" value="1"/>
</dbReference>
<proteinExistence type="inferred from homology"/>
<protein>
    <recommendedName>
        <fullName evidence="4">Putative glucose-6-phosphate 1-epimerase</fullName>
        <ecNumber evidence="4">5.1.3.15</ecNumber>
    </recommendedName>
</protein>
<dbReference type="EC" id="5.1.3.15" evidence="4"/>
<feature type="active site" evidence="5">
    <location>
        <position position="292"/>
    </location>
</feature>
<comment type="catalytic activity">
    <reaction evidence="1">
        <text>alpha-D-glucose 6-phosphate = beta-D-glucose 6-phosphate</text>
        <dbReference type="Rhea" id="RHEA:16249"/>
        <dbReference type="ChEBI" id="CHEBI:58225"/>
        <dbReference type="ChEBI" id="CHEBI:58247"/>
        <dbReference type="EC" id="5.1.3.15"/>
    </reaction>
</comment>
<organism evidence="6 7">
    <name type="scientific">Enterobacillus tribolii</name>
    <dbReference type="NCBI Taxonomy" id="1487935"/>
    <lineage>
        <taxon>Bacteria</taxon>
        <taxon>Pseudomonadati</taxon>
        <taxon>Pseudomonadota</taxon>
        <taxon>Gammaproteobacteria</taxon>
        <taxon>Enterobacterales</taxon>
        <taxon>Hafniaceae</taxon>
        <taxon>Enterobacillus</taxon>
    </lineage>
</organism>
<dbReference type="GO" id="GO:0047938">
    <property type="term" value="F:glucose-6-phosphate 1-epimerase activity"/>
    <property type="evidence" value="ECO:0007669"/>
    <property type="project" value="UniProtKB-UniRule"/>
</dbReference>
<evidence type="ECO:0000313" key="6">
    <source>
        <dbReference type="EMBL" id="RDK97312.1"/>
    </source>
</evidence>
<dbReference type="PIRSF" id="PIRSF016020">
    <property type="entry name" value="PHexose_mutarotase"/>
    <property type="match status" value="1"/>
</dbReference>
<comment type="caution">
    <text evidence="6">The sequence shown here is derived from an EMBL/GenBank/DDBJ whole genome shotgun (WGS) entry which is preliminary data.</text>
</comment>